<dbReference type="RefSeq" id="WP_370595870.1">
    <property type="nucleotide sequence ID" value="NZ_JALBUR010000009.1"/>
</dbReference>
<dbReference type="GO" id="GO:0046677">
    <property type="term" value="P:response to antibiotic"/>
    <property type="evidence" value="ECO:0007669"/>
    <property type="project" value="UniProtKB-KW"/>
</dbReference>
<organism evidence="11 12">
    <name type="scientific">Grylomicrobium aquisgranensis</name>
    <dbReference type="NCBI Taxonomy" id="2926318"/>
    <lineage>
        <taxon>Bacteria</taxon>
        <taxon>Bacillati</taxon>
        <taxon>Bacillota</taxon>
        <taxon>Erysipelotrichia</taxon>
        <taxon>Erysipelotrichales</taxon>
        <taxon>Erysipelotrichaceae</taxon>
        <taxon>Grylomicrobium</taxon>
    </lineage>
</organism>
<dbReference type="PANTHER" id="PTHR43823">
    <property type="entry name" value="SPORULATION PROTEIN YKVU"/>
    <property type="match status" value="1"/>
</dbReference>
<evidence type="ECO:0000256" key="5">
    <source>
        <dbReference type="ARBA" id="ARBA00022475"/>
    </source>
</evidence>
<dbReference type="InterPro" id="IPR051327">
    <property type="entry name" value="MATE_MepA_subfamily"/>
</dbReference>
<dbReference type="PIRSF" id="PIRSF006603">
    <property type="entry name" value="DinF"/>
    <property type="match status" value="1"/>
</dbReference>
<proteinExistence type="inferred from homology"/>
<keyword evidence="4" id="KW-0813">Transport</keyword>
<dbReference type="PANTHER" id="PTHR43823:SF3">
    <property type="entry name" value="MULTIDRUG EXPORT PROTEIN MEPA"/>
    <property type="match status" value="1"/>
</dbReference>
<keyword evidence="8 10" id="KW-0472">Membrane</keyword>
<keyword evidence="7 10" id="KW-1133">Transmembrane helix</keyword>
<dbReference type="InterPro" id="IPR048279">
    <property type="entry name" value="MdtK-like"/>
</dbReference>
<dbReference type="GO" id="GO:0042910">
    <property type="term" value="F:xenobiotic transmembrane transporter activity"/>
    <property type="evidence" value="ECO:0007669"/>
    <property type="project" value="InterPro"/>
</dbReference>
<dbReference type="Pfam" id="PF01554">
    <property type="entry name" value="MatE"/>
    <property type="match status" value="2"/>
</dbReference>
<dbReference type="AlphaFoldDB" id="A0AB35U2Z9"/>
<evidence type="ECO:0000256" key="9">
    <source>
        <dbReference type="ARBA" id="ARBA00023251"/>
    </source>
</evidence>
<dbReference type="EMBL" id="JALBUR010000009">
    <property type="protein sequence ID" value="MDX8419448.1"/>
    <property type="molecule type" value="Genomic_DNA"/>
</dbReference>
<feature type="transmembrane region" description="Helical" evidence="10">
    <location>
        <begin position="390"/>
        <end position="416"/>
    </location>
</feature>
<evidence type="ECO:0000256" key="1">
    <source>
        <dbReference type="ARBA" id="ARBA00004651"/>
    </source>
</evidence>
<feature type="transmembrane region" description="Helical" evidence="10">
    <location>
        <begin position="58"/>
        <end position="79"/>
    </location>
</feature>
<sequence length="453" mass="48643">MEQDAEQQYNRMVKTPVSKLILSLSIPTIVSMLVTNIYNMADTYFVGTISTSASGATGIVFGLMAILQAFGFMFGHGAGSNISRRLGARDIEGARQYSAVSFYLSIFAGLIIMALGIAFINPFMRLLGSTETILPYARTYAFYILIAGPAFTSSCVMNNILRYEGKAFYAMVGLTTGGILNIFGDALLIRVFHMGIAGAGLSTAVSQYISAVILLLPYLQGKTQSRMGWSYFKPTREVTSNIIAVGMPSLMRQGLNSVSMMVLNTCAGGYGDAAVAAISIVNRIMNFLLCVSIGIGQGFQPVSAFNYGARIYSRVKNGFLFGLLLGTVIMAVLGFAGMFAGARMVAFFRNDPEVIEIGIHAMHRQCLALWLEPLSVFGNMLFQSIGKAKVATFLAALRSGLVMIPAVLLLTALFGLSGLESAQAVSQVISALVSLPFIVTFLHHLPADGTYSY</sequence>
<keyword evidence="6 10" id="KW-0812">Transmembrane</keyword>
<reference evidence="11 12" key="1">
    <citation type="submission" date="2022-03" db="EMBL/GenBank/DDBJ databases">
        <title>Novel taxa within the pig intestine.</title>
        <authorList>
            <person name="Wylensek D."/>
            <person name="Bishof K."/>
            <person name="Afrizal A."/>
            <person name="Clavel T."/>
        </authorList>
    </citation>
    <scope>NUCLEOTIDE SEQUENCE [LARGE SCALE GENOMIC DNA]</scope>
    <source>
        <strain evidence="11 12">CLA-KB-P133</strain>
    </source>
</reference>
<protein>
    <recommendedName>
        <fullName evidence="3">Multidrug export protein MepA</fullName>
    </recommendedName>
</protein>
<dbReference type="GO" id="GO:0005886">
    <property type="term" value="C:plasma membrane"/>
    <property type="evidence" value="ECO:0007669"/>
    <property type="project" value="UniProtKB-SubCell"/>
</dbReference>
<comment type="caution">
    <text evidence="11">The sequence shown here is derived from an EMBL/GenBank/DDBJ whole genome shotgun (WGS) entry which is preliminary data.</text>
</comment>
<feature type="transmembrane region" description="Helical" evidence="10">
    <location>
        <begin position="168"/>
        <end position="189"/>
    </location>
</feature>
<keyword evidence="12" id="KW-1185">Reference proteome</keyword>
<evidence type="ECO:0000256" key="7">
    <source>
        <dbReference type="ARBA" id="ARBA00022989"/>
    </source>
</evidence>
<feature type="transmembrane region" description="Helical" evidence="10">
    <location>
        <begin position="195"/>
        <end position="219"/>
    </location>
</feature>
<evidence type="ECO:0000256" key="3">
    <source>
        <dbReference type="ARBA" id="ARBA00022106"/>
    </source>
</evidence>
<comment type="subcellular location">
    <subcellularLocation>
        <location evidence="1">Cell membrane</location>
        <topology evidence="1">Multi-pass membrane protein</topology>
    </subcellularLocation>
</comment>
<feature type="transmembrane region" description="Helical" evidence="10">
    <location>
        <begin position="100"/>
        <end position="120"/>
    </location>
</feature>
<accession>A0AB35U2Z9</accession>
<feature type="transmembrane region" description="Helical" evidence="10">
    <location>
        <begin position="319"/>
        <end position="342"/>
    </location>
</feature>
<keyword evidence="9" id="KW-0046">Antibiotic resistance</keyword>
<evidence type="ECO:0000313" key="12">
    <source>
        <dbReference type="Proteomes" id="UP001286174"/>
    </source>
</evidence>
<comment type="similarity">
    <text evidence="2">Belongs to the multi antimicrobial extrusion (MATE) (TC 2.A.66.1) family. MepA subfamily.</text>
</comment>
<evidence type="ECO:0000256" key="6">
    <source>
        <dbReference type="ARBA" id="ARBA00022692"/>
    </source>
</evidence>
<feature type="transmembrane region" description="Helical" evidence="10">
    <location>
        <begin position="20"/>
        <end position="38"/>
    </location>
</feature>
<dbReference type="GO" id="GO:0015297">
    <property type="term" value="F:antiporter activity"/>
    <property type="evidence" value="ECO:0007669"/>
    <property type="project" value="InterPro"/>
</dbReference>
<dbReference type="CDD" id="cd13143">
    <property type="entry name" value="MATE_MepA_like"/>
    <property type="match status" value="1"/>
</dbReference>
<evidence type="ECO:0000256" key="4">
    <source>
        <dbReference type="ARBA" id="ARBA00022448"/>
    </source>
</evidence>
<feature type="transmembrane region" description="Helical" evidence="10">
    <location>
        <begin position="428"/>
        <end position="445"/>
    </location>
</feature>
<gene>
    <name evidence="11" type="ORF">MOZ60_04990</name>
</gene>
<dbReference type="NCBIfam" id="TIGR00797">
    <property type="entry name" value="matE"/>
    <property type="match status" value="1"/>
</dbReference>
<evidence type="ECO:0000256" key="2">
    <source>
        <dbReference type="ARBA" id="ARBA00008417"/>
    </source>
</evidence>
<dbReference type="Proteomes" id="UP001286174">
    <property type="component" value="Unassembled WGS sequence"/>
</dbReference>
<evidence type="ECO:0000256" key="10">
    <source>
        <dbReference type="SAM" id="Phobius"/>
    </source>
</evidence>
<dbReference type="InterPro" id="IPR002528">
    <property type="entry name" value="MATE_fam"/>
</dbReference>
<dbReference type="InterPro" id="IPR045070">
    <property type="entry name" value="MATE_MepA-like"/>
</dbReference>
<evidence type="ECO:0000256" key="8">
    <source>
        <dbReference type="ARBA" id="ARBA00023136"/>
    </source>
</evidence>
<evidence type="ECO:0000313" key="11">
    <source>
        <dbReference type="EMBL" id="MDX8419448.1"/>
    </source>
</evidence>
<feature type="transmembrane region" description="Helical" evidence="10">
    <location>
        <begin position="140"/>
        <end position="161"/>
    </location>
</feature>
<keyword evidence="5" id="KW-1003">Cell membrane</keyword>
<name>A0AB35U2Z9_9FIRM</name>